<dbReference type="OrthoDB" id="911408at2759"/>
<sequence length="107" mass="11668">MDQTSKNIPAPARPPVAAVGGGVTKRLNLRGSYLASPRSHSINRGPTTPASSHGFEAAAPTGNRLRRRQAGSKEIVMRALAPPCQRPSLRWRNFRPRPSRFFVMPVA</sequence>
<protein>
    <submittedName>
        <fullName evidence="2">Uncharacterized protein</fullName>
    </submittedName>
</protein>
<dbReference type="OMA" id="WRNFRPR"/>
<organism evidence="2 3">
    <name type="scientific">Erythranthe guttata</name>
    <name type="common">Yellow monkey flower</name>
    <name type="synonym">Mimulus guttatus</name>
    <dbReference type="NCBI Taxonomy" id="4155"/>
    <lineage>
        <taxon>Eukaryota</taxon>
        <taxon>Viridiplantae</taxon>
        <taxon>Streptophyta</taxon>
        <taxon>Embryophyta</taxon>
        <taxon>Tracheophyta</taxon>
        <taxon>Spermatophyta</taxon>
        <taxon>Magnoliopsida</taxon>
        <taxon>eudicotyledons</taxon>
        <taxon>Gunneridae</taxon>
        <taxon>Pentapetalae</taxon>
        <taxon>asterids</taxon>
        <taxon>lamiids</taxon>
        <taxon>Lamiales</taxon>
        <taxon>Phrymaceae</taxon>
        <taxon>Erythranthe</taxon>
    </lineage>
</organism>
<proteinExistence type="predicted"/>
<evidence type="ECO:0000313" key="2">
    <source>
        <dbReference type="EMBL" id="EYU33414.1"/>
    </source>
</evidence>
<evidence type="ECO:0000256" key="1">
    <source>
        <dbReference type="SAM" id="MobiDB-lite"/>
    </source>
</evidence>
<feature type="compositionally biased region" description="Polar residues" evidence="1">
    <location>
        <begin position="38"/>
        <end position="51"/>
    </location>
</feature>
<accession>A0A022R0H7</accession>
<evidence type="ECO:0000313" key="3">
    <source>
        <dbReference type="Proteomes" id="UP000030748"/>
    </source>
</evidence>
<gene>
    <name evidence="2" type="ORF">MIMGU_mgv1a016780mg</name>
</gene>
<dbReference type="Proteomes" id="UP000030748">
    <property type="component" value="Unassembled WGS sequence"/>
</dbReference>
<dbReference type="EMBL" id="KI630772">
    <property type="protein sequence ID" value="EYU33414.1"/>
    <property type="molecule type" value="Genomic_DNA"/>
</dbReference>
<dbReference type="KEGG" id="egt:105962506"/>
<reference evidence="2 3" key="1">
    <citation type="journal article" date="2013" name="Proc. Natl. Acad. Sci. U.S.A.">
        <title>Fine-scale variation in meiotic recombination in Mimulus inferred from population shotgun sequencing.</title>
        <authorList>
            <person name="Hellsten U."/>
            <person name="Wright K.M."/>
            <person name="Jenkins J."/>
            <person name="Shu S."/>
            <person name="Yuan Y."/>
            <person name="Wessler S.R."/>
            <person name="Schmutz J."/>
            <person name="Willis J.H."/>
            <person name="Rokhsar D.S."/>
        </authorList>
    </citation>
    <scope>NUCLEOTIDE SEQUENCE [LARGE SCALE GENOMIC DNA]</scope>
    <source>
        <strain evidence="3">cv. DUN x IM62</strain>
    </source>
</reference>
<feature type="region of interest" description="Disordered" evidence="1">
    <location>
        <begin position="34"/>
        <end position="65"/>
    </location>
</feature>
<name>A0A022R0H7_ERYGU</name>
<keyword evidence="3" id="KW-1185">Reference proteome</keyword>
<dbReference type="PhylomeDB" id="A0A022R0H7"/>
<dbReference type="AlphaFoldDB" id="A0A022R0H7"/>